<dbReference type="InterPro" id="IPR000182">
    <property type="entry name" value="GNAT_dom"/>
</dbReference>
<accession>A0A160T422</accession>
<dbReference type="GO" id="GO:0008999">
    <property type="term" value="F:protein-N-terminal-alanine acetyltransferase activity"/>
    <property type="evidence" value="ECO:0007669"/>
    <property type="project" value="TreeGrafter"/>
</dbReference>
<sequence>MIELRGQRVVLRALERDDCRQLWEAYEPAAPQPTEPLHLGLTVEGAEAWFAEIQAGQEKDRLHLGIFTLDGRLLGDIQLSAIDWRNRTAELGLGIARAADRGQGYGRAAARLLLDYAFNQFDLARISASTLAYNTAAARGLEQGGFVPEGRDRAAVFLNGRRHDRLRFGLLRAEYLAADEEA</sequence>
<evidence type="ECO:0000313" key="2">
    <source>
        <dbReference type="EMBL" id="CUS03798.2"/>
    </source>
</evidence>
<dbReference type="EMBL" id="LN890655">
    <property type="protein sequence ID" value="CUS03798.2"/>
    <property type="molecule type" value="Genomic_DNA"/>
</dbReference>
<dbReference type="Proteomes" id="UP000215027">
    <property type="component" value="Chromosome I"/>
</dbReference>
<dbReference type="GO" id="GO:1990189">
    <property type="term" value="F:protein N-terminal-serine acetyltransferase activity"/>
    <property type="evidence" value="ECO:0007669"/>
    <property type="project" value="TreeGrafter"/>
</dbReference>
<reference evidence="2" key="1">
    <citation type="submission" date="2016-01" db="EMBL/GenBank/DDBJ databases">
        <authorList>
            <person name="Mcilroy J.S."/>
            <person name="Karst M S."/>
            <person name="Albertsen M."/>
        </authorList>
    </citation>
    <scope>NUCLEOTIDE SEQUENCE</scope>
    <source>
        <strain evidence="2">Cfx-K</strain>
    </source>
</reference>
<dbReference type="PANTHER" id="PTHR43441">
    <property type="entry name" value="RIBOSOMAL-PROTEIN-SERINE ACETYLTRANSFERASE"/>
    <property type="match status" value="1"/>
</dbReference>
<dbReference type="Pfam" id="PF13302">
    <property type="entry name" value="Acetyltransf_3"/>
    <property type="match status" value="1"/>
</dbReference>
<evidence type="ECO:0000259" key="1">
    <source>
        <dbReference type="PROSITE" id="PS51186"/>
    </source>
</evidence>
<dbReference type="GO" id="GO:0005737">
    <property type="term" value="C:cytoplasm"/>
    <property type="evidence" value="ECO:0007669"/>
    <property type="project" value="TreeGrafter"/>
</dbReference>
<dbReference type="AlphaFoldDB" id="A0A160T422"/>
<organism evidence="2 3">
    <name type="scientific">Candidatus Promineifilum breve</name>
    <dbReference type="NCBI Taxonomy" id="1806508"/>
    <lineage>
        <taxon>Bacteria</taxon>
        <taxon>Bacillati</taxon>
        <taxon>Chloroflexota</taxon>
        <taxon>Ardenticatenia</taxon>
        <taxon>Candidatus Promineifilales</taxon>
        <taxon>Candidatus Promineifilaceae</taxon>
        <taxon>Candidatus Promineifilum</taxon>
    </lineage>
</organism>
<dbReference type="InterPro" id="IPR016181">
    <property type="entry name" value="Acyl_CoA_acyltransferase"/>
</dbReference>
<dbReference type="PROSITE" id="PS51186">
    <property type="entry name" value="GNAT"/>
    <property type="match status" value="1"/>
</dbReference>
<dbReference type="Gene3D" id="3.40.630.30">
    <property type="match status" value="1"/>
</dbReference>
<dbReference type="InterPro" id="IPR051908">
    <property type="entry name" value="Ribosomal_N-acetyltransferase"/>
</dbReference>
<name>A0A160T422_9CHLR</name>
<gene>
    <name evidence="2" type="ORF">CFX0092_A1920</name>
</gene>
<proteinExistence type="predicted"/>
<protein>
    <recommendedName>
        <fullName evidence="1">N-acetyltransferase domain-containing protein</fullName>
    </recommendedName>
</protein>
<dbReference type="RefSeq" id="WP_095043239.1">
    <property type="nucleotide sequence ID" value="NZ_LN890655.1"/>
</dbReference>
<dbReference type="KEGG" id="pbf:CFX0092_A1920"/>
<keyword evidence="3" id="KW-1185">Reference proteome</keyword>
<dbReference type="OrthoDB" id="9795206at2"/>
<evidence type="ECO:0000313" key="3">
    <source>
        <dbReference type="Proteomes" id="UP000215027"/>
    </source>
</evidence>
<dbReference type="SUPFAM" id="SSF55729">
    <property type="entry name" value="Acyl-CoA N-acyltransferases (Nat)"/>
    <property type="match status" value="1"/>
</dbReference>
<feature type="domain" description="N-acetyltransferase" evidence="1">
    <location>
        <begin position="9"/>
        <end position="173"/>
    </location>
</feature>
<dbReference type="PANTHER" id="PTHR43441:SF2">
    <property type="entry name" value="FAMILY ACETYLTRANSFERASE, PUTATIVE (AFU_ORTHOLOGUE AFUA_7G00850)-RELATED"/>
    <property type="match status" value="1"/>
</dbReference>